<feature type="compositionally biased region" description="Polar residues" evidence="1">
    <location>
        <begin position="52"/>
        <end position="61"/>
    </location>
</feature>
<dbReference type="AlphaFoldDB" id="A0A9K3D840"/>
<proteinExistence type="predicted"/>
<name>A0A9K3D840_9EUKA</name>
<feature type="non-terminal residue" evidence="2">
    <location>
        <position position="151"/>
    </location>
</feature>
<protein>
    <submittedName>
        <fullName evidence="2">Uncharacterized protein</fullName>
    </submittedName>
</protein>
<reference evidence="2 3" key="1">
    <citation type="journal article" date="2018" name="PLoS ONE">
        <title>The draft genome of Kipferlia bialata reveals reductive genome evolution in fornicate parasites.</title>
        <authorList>
            <person name="Tanifuji G."/>
            <person name="Takabayashi S."/>
            <person name="Kume K."/>
            <person name="Takagi M."/>
            <person name="Nakayama T."/>
            <person name="Kamikawa R."/>
            <person name="Inagaki Y."/>
            <person name="Hashimoto T."/>
        </authorList>
    </citation>
    <scope>NUCLEOTIDE SEQUENCE [LARGE SCALE GENOMIC DNA]</scope>
    <source>
        <strain evidence="2">NY0173</strain>
    </source>
</reference>
<feature type="region of interest" description="Disordered" evidence="1">
    <location>
        <begin position="52"/>
        <end position="125"/>
    </location>
</feature>
<keyword evidence="3" id="KW-1185">Reference proteome</keyword>
<sequence>VTATYFLLCERHHSITKTKLTIEQQKTHARACGLDILEDGSICKSSGTGSNVGTTVITPRSNLDETENTPRASQNPEAVTGEDGEAEDGEQIGSMRIAGLKTPRGESKRQREARAAAGGPDGVVSVEIGGKKHTVKAETAALMSTMPSIRR</sequence>
<dbReference type="EMBL" id="BDIP01006553">
    <property type="protein sequence ID" value="GIQ90714.1"/>
    <property type="molecule type" value="Genomic_DNA"/>
</dbReference>
<comment type="caution">
    <text evidence="2">The sequence shown here is derived from an EMBL/GenBank/DDBJ whole genome shotgun (WGS) entry which is preliminary data.</text>
</comment>
<feature type="non-terminal residue" evidence="2">
    <location>
        <position position="1"/>
    </location>
</feature>
<evidence type="ECO:0000256" key="1">
    <source>
        <dbReference type="SAM" id="MobiDB-lite"/>
    </source>
</evidence>
<evidence type="ECO:0000313" key="2">
    <source>
        <dbReference type="EMBL" id="GIQ90714.1"/>
    </source>
</evidence>
<accession>A0A9K3D840</accession>
<feature type="compositionally biased region" description="Acidic residues" evidence="1">
    <location>
        <begin position="80"/>
        <end position="90"/>
    </location>
</feature>
<feature type="compositionally biased region" description="Basic and acidic residues" evidence="1">
    <location>
        <begin position="103"/>
        <end position="114"/>
    </location>
</feature>
<evidence type="ECO:0000313" key="3">
    <source>
        <dbReference type="Proteomes" id="UP000265618"/>
    </source>
</evidence>
<organism evidence="2 3">
    <name type="scientific">Kipferlia bialata</name>
    <dbReference type="NCBI Taxonomy" id="797122"/>
    <lineage>
        <taxon>Eukaryota</taxon>
        <taxon>Metamonada</taxon>
        <taxon>Carpediemonas-like organisms</taxon>
        <taxon>Kipferlia</taxon>
    </lineage>
</organism>
<gene>
    <name evidence="2" type="ORF">KIPB_013607</name>
</gene>
<dbReference type="Proteomes" id="UP000265618">
    <property type="component" value="Unassembled WGS sequence"/>
</dbReference>